<evidence type="ECO:0000256" key="5">
    <source>
        <dbReference type="ARBA" id="ARBA00023163"/>
    </source>
</evidence>
<reference evidence="8" key="1">
    <citation type="submission" date="2022-05" db="EMBL/GenBank/DDBJ databases">
        <authorList>
            <person name="Colautti A."/>
            <person name="Iacumin L."/>
        </authorList>
    </citation>
    <scope>NUCLEOTIDE SEQUENCE</scope>
    <source>
        <strain evidence="8">DSM 30747</strain>
    </source>
</reference>
<comment type="caution">
    <text evidence="8">The sequence shown here is derived from an EMBL/GenBank/DDBJ whole genome shotgun (WGS) entry which is preliminary data.</text>
</comment>
<dbReference type="InterPro" id="IPR016032">
    <property type="entry name" value="Sig_transdc_resp-reg_C-effctor"/>
</dbReference>
<evidence type="ECO:0000256" key="3">
    <source>
        <dbReference type="ARBA" id="ARBA00023015"/>
    </source>
</evidence>
<dbReference type="InterPro" id="IPR011990">
    <property type="entry name" value="TPR-like_helical_dom_sf"/>
</dbReference>
<keyword evidence="3" id="KW-0805">Transcription regulation</keyword>
<dbReference type="Pfam" id="PF00072">
    <property type="entry name" value="Response_reg"/>
    <property type="match status" value="1"/>
</dbReference>
<dbReference type="SUPFAM" id="SSF46894">
    <property type="entry name" value="C-terminal effector domain of the bipartite response regulators"/>
    <property type="match status" value="1"/>
</dbReference>
<dbReference type="SUPFAM" id="SSF52172">
    <property type="entry name" value="CheY-like"/>
    <property type="match status" value="1"/>
</dbReference>
<protein>
    <submittedName>
        <fullName evidence="8">Response regulator</fullName>
    </submittedName>
</protein>
<keyword evidence="4" id="KW-0238">DNA-binding</keyword>
<dbReference type="InterPro" id="IPR005158">
    <property type="entry name" value="BTAD"/>
</dbReference>
<proteinExistence type="predicted"/>
<evidence type="ECO:0000313" key="9">
    <source>
        <dbReference type="Proteomes" id="UP001152172"/>
    </source>
</evidence>
<feature type="modified residue" description="4-aspartylphosphate" evidence="6">
    <location>
        <position position="54"/>
    </location>
</feature>
<dbReference type="SUPFAM" id="SSF48452">
    <property type="entry name" value="TPR-like"/>
    <property type="match status" value="1"/>
</dbReference>
<dbReference type="InterPro" id="IPR001789">
    <property type="entry name" value="Sig_transdc_resp-reg_receiver"/>
</dbReference>
<dbReference type="Gene3D" id="1.10.10.10">
    <property type="entry name" value="Winged helix-like DNA-binding domain superfamily/Winged helix DNA-binding domain"/>
    <property type="match status" value="1"/>
</dbReference>
<keyword evidence="9" id="KW-1185">Reference proteome</keyword>
<keyword evidence="2" id="KW-0902">Two-component regulatory system</keyword>
<dbReference type="RefSeq" id="WP_269922192.1">
    <property type="nucleotide sequence ID" value="NZ_JAMKBI010000007.1"/>
</dbReference>
<evidence type="ECO:0000256" key="2">
    <source>
        <dbReference type="ARBA" id="ARBA00023012"/>
    </source>
</evidence>
<dbReference type="Proteomes" id="UP001152172">
    <property type="component" value="Unassembled WGS sequence"/>
</dbReference>
<evidence type="ECO:0000256" key="4">
    <source>
        <dbReference type="ARBA" id="ARBA00023125"/>
    </source>
</evidence>
<dbReference type="GO" id="GO:0000160">
    <property type="term" value="P:phosphorelay signal transduction system"/>
    <property type="evidence" value="ECO:0007669"/>
    <property type="project" value="UniProtKB-KW"/>
</dbReference>
<dbReference type="SMART" id="SM00448">
    <property type="entry name" value="REC"/>
    <property type="match status" value="1"/>
</dbReference>
<accession>A0A9X3L9X6</accession>
<gene>
    <name evidence="8" type="ORF">M9R61_11510</name>
</gene>
<dbReference type="EMBL" id="JAMKBI010000007">
    <property type="protein sequence ID" value="MCZ8533938.1"/>
    <property type="molecule type" value="Genomic_DNA"/>
</dbReference>
<dbReference type="GO" id="GO:0006355">
    <property type="term" value="P:regulation of DNA-templated transcription"/>
    <property type="evidence" value="ECO:0007669"/>
    <property type="project" value="InterPro"/>
</dbReference>
<sequence length="379" mass="44531">MIKTILVDDEDLSLFTLEKKLQEFPNIHIIKTYNSQEHILSDLRTTHVDVAFLDIEMADLNGLDLAEAILSIQPSIQIVFVTAHSEYAIQAFELNSIDYLLKPITTKRLHKTINRLTKIVEVSRNHEDRTDVISTSVPYIKCFNELQVFRNGQLIHFKTAKVKELFGFFLTNINAYINRDILIESLWPGQDYKKSKIHLHTCLSYLRKTLDELGYSNCITFSNQSYFFTLEPIYCDAIELKKNLQSLDKLDVTNIQIAENAVKLYTGEYMELNRYDWAFVEAQAYQNQMLIFLDKIIDYYQLNDASKTLFYLETYLRLNPYSNERVKQKINLLIKMENRFEAIKTYHEYEQLLLKDLEIELDDSFVELFNVLISTAERS</sequence>
<keyword evidence="5" id="KW-0804">Transcription</keyword>
<dbReference type="InterPro" id="IPR036388">
    <property type="entry name" value="WH-like_DNA-bd_sf"/>
</dbReference>
<evidence type="ECO:0000256" key="6">
    <source>
        <dbReference type="PROSITE-ProRule" id="PRU00169"/>
    </source>
</evidence>
<keyword evidence="6" id="KW-0597">Phosphoprotein</keyword>
<name>A0A9X3L9X6_9BACI</name>
<organism evidence="8 9">
    <name type="scientific">Psychrobacillus psychrodurans</name>
    <dbReference type="NCBI Taxonomy" id="126157"/>
    <lineage>
        <taxon>Bacteria</taxon>
        <taxon>Bacillati</taxon>
        <taxon>Bacillota</taxon>
        <taxon>Bacilli</taxon>
        <taxon>Bacillales</taxon>
        <taxon>Bacillaceae</taxon>
        <taxon>Psychrobacillus</taxon>
    </lineage>
</organism>
<dbReference type="Pfam" id="PF03704">
    <property type="entry name" value="BTAD"/>
    <property type="match status" value="1"/>
</dbReference>
<dbReference type="PANTHER" id="PTHR35807">
    <property type="entry name" value="TRANSCRIPTIONAL REGULATOR REDD-RELATED"/>
    <property type="match status" value="1"/>
</dbReference>
<dbReference type="InterPro" id="IPR011006">
    <property type="entry name" value="CheY-like_superfamily"/>
</dbReference>
<dbReference type="Gene3D" id="1.25.40.10">
    <property type="entry name" value="Tetratricopeptide repeat domain"/>
    <property type="match status" value="1"/>
</dbReference>
<evidence type="ECO:0000259" key="7">
    <source>
        <dbReference type="PROSITE" id="PS50110"/>
    </source>
</evidence>
<dbReference type="InterPro" id="IPR051677">
    <property type="entry name" value="AfsR-DnrI-RedD_regulator"/>
</dbReference>
<dbReference type="GO" id="GO:0003677">
    <property type="term" value="F:DNA binding"/>
    <property type="evidence" value="ECO:0007669"/>
    <property type="project" value="UniProtKB-KW"/>
</dbReference>
<dbReference type="PROSITE" id="PS50110">
    <property type="entry name" value="RESPONSE_REGULATORY"/>
    <property type="match status" value="1"/>
</dbReference>
<dbReference type="SMART" id="SM01043">
    <property type="entry name" value="BTAD"/>
    <property type="match status" value="1"/>
</dbReference>
<dbReference type="Gene3D" id="3.40.50.2300">
    <property type="match status" value="1"/>
</dbReference>
<evidence type="ECO:0000256" key="1">
    <source>
        <dbReference type="ARBA" id="ARBA00004496"/>
    </source>
</evidence>
<comment type="subcellular location">
    <subcellularLocation>
        <location evidence="1">Cytoplasm</location>
    </subcellularLocation>
</comment>
<evidence type="ECO:0000313" key="8">
    <source>
        <dbReference type="EMBL" id="MCZ8533938.1"/>
    </source>
</evidence>
<dbReference type="PANTHER" id="PTHR35807:SF2">
    <property type="entry name" value="TRANSCRIPTIONAL ACTIVATOR DOMAIN"/>
    <property type="match status" value="1"/>
</dbReference>
<dbReference type="AlphaFoldDB" id="A0A9X3L9X6"/>
<dbReference type="GO" id="GO:0005737">
    <property type="term" value="C:cytoplasm"/>
    <property type="evidence" value="ECO:0007669"/>
    <property type="project" value="UniProtKB-SubCell"/>
</dbReference>
<feature type="domain" description="Response regulatory" evidence="7">
    <location>
        <begin position="3"/>
        <end position="117"/>
    </location>
</feature>